<reference evidence="5" key="2">
    <citation type="submission" date="2015-07" db="EMBL/GenBank/DDBJ databases">
        <authorList>
            <person name="Noorani M."/>
        </authorList>
    </citation>
    <scope>NUCLEOTIDE SEQUENCE</scope>
    <source>
        <strain evidence="5">Yugu1</strain>
    </source>
</reference>
<evidence type="ECO:0000259" key="4">
    <source>
        <dbReference type="Pfam" id="PF00685"/>
    </source>
</evidence>
<protein>
    <recommendedName>
        <fullName evidence="3">Sulfotransferase</fullName>
        <ecNumber evidence="3">2.8.2.-</ecNumber>
    </recommendedName>
</protein>
<dbReference type="Gene3D" id="3.40.50.300">
    <property type="entry name" value="P-loop containing nucleotide triphosphate hydrolases"/>
    <property type="match status" value="1"/>
</dbReference>
<evidence type="ECO:0000256" key="3">
    <source>
        <dbReference type="RuleBase" id="RU361155"/>
    </source>
</evidence>
<dbReference type="EC" id="2.8.2.-" evidence="3"/>
<proteinExistence type="inferred from homology"/>
<sequence>MAHPLLCFSKMILSLDYASAHPTIYQFLRASFLLPCKATMAQEQAETKYMGIEQENESLTSSLPTREGWWEPFFLLQGCWLSTKMTRSVMAMKPQFHPRHDDIILATHPKCGTTWLKALAFTVINRSTHPAVASYDHPLLSHNPHDLVPYLEIPFRDLHPVTELDEIPSPRLLSTHLPLTLLPSSTSTLSRVVYLCREPKDVLVSFWYHIKTVRPDILIEFDRSFELFCEGFSFYGPVWEHYLGYWKQSKIEPEKVLFLKYDEMAAEPTKHVKMLAEFLGVPFTDEEESRGAVEEVVRLCSFQHLKSLPVNSQGVTERIGTDNSLLFRTGKVGDWANHMTVEMAQKLDCITEEKLRGSGLTF</sequence>
<dbReference type="InterPro" id="IPR000863">
    <property type="entry name" value="Sulfotransferase_dom"/>
</dbReference>
<keyword evidence="2 3" id="KW-0808">Transferase</keyword>
<dbReference type="SMR" id="A0A368S5T6"/>
<evidence type="ECO:0000313" key="5">
    <source>
        <dbReference type="EMBL" id="RCV37714.1"/>
    </source>
</evidence>
<dbReference type="Pfam" id="PF00685">
    <property type="entry name" value="Sulfotransfer_1"/>
    <property type="match status" value="1"/>
</dbReference>
<name>A0A368S5T6_SETIT</name>
<dbReference type="GO" id="GO:0008146">
    <property type="term" value="F:sulfotransferase activity"/>
    <property type="evidence" value="ECO:0007669"/>
    <property type="project" value="InterPro"/>
</dbReference>
<dbReference type="PANTHER" id="PTHR11783">
    <property type="entry name" value="SULFOTRANSFERASE SULT"/>
    <property type="match status" value="1"/>
</dbReference>
<feature type="domain" description="Sulfotransferase" evidence="4">
    <location>
        <begin position="101"/>
        <end position="359"/>
    </location>
</feature>
<organism evidence="5">
    <name type="scientific">Setaria italica</name>
    <name type="common">Foxtail millet</name>
    <name type="synonym">Panicum italicum</name>
    <dbReference type="NCBI Taxonomy" id="4555"/>
    <lineage>
        <taxon>Eukaryota</taxon>
        <taxon>Viridiplantae</taxon>
        <taxon>Streptophyta</taxon>
        <taxon>Embryophyta</taxon>
        <taxon>Tracheophyta</taxon>
        <taxon>Spermatophyta</taxon>
        <taxon>Magnoliopsida</taxon>
        <taxon>Liliopsida</taxon>
        <taxon>Poales</taxon>
        <taxon>Poaceae</taxon>
        <taxon>PACMAD clade</taxon>
        <taxon>Panicoideae</taxon>
        <taxon>Panicodae</taxon>
        <taxon>Paniceae</taxon>
        <taxon>Cenchrinae</taxon>
        <taxon>Setaria</taxon>
    </lineage>
</organism>
<reference evidence="5" key="1">
    <citation type="journal article" date="2012" name="Nat. Biotechnol.">
        <title>Reference genome sequence of the model plant Setaria.</title>
        <authorList>
            <person name="Bennetzen J.L."/>
            <person name="Schmutz J."/>
            <person name="Wang H."/>
            <person name="Percifield R."/>
            <person name="Hawkins J."/>
            <person name="Pontaroli A.C."/>
            <person name="Estep M."/>
            <person name="Feng L."/>
            <person name="Vaughn J.N."/>
            <person name="Grimwood J."/>
            <person name="Jenkins J."/>
            <person name="Barry K."/>
            <person name="Lindquist E."/>
            <person name="Hellsten U."/>
            <person name="Deshpande S."/>
            <person name="Wang X."/>
            <person name="Wu X."/>
            <person name="Mitros T."/>
            <person name="Triplett J."/>
            <person name="Yang X."/>
            <person name="Ye C.Y."/>
            <person name="Mauro-Herrera M."/>
            <person name="Wang L."/>
            <person name="Li P."/>
            <person name="Sharma M."/>
            <person name="Sharma R."/>
            <person name="Ronald P.C."/>
            <person name="Panaud O."/>
            <person name="Kellogg E.A."/>
            <person name="Brutnell T.P."/>
            <person name="Doust A.N."/>
            <person name="Tuskan G.A."/>
            <person name="Rokhsar D."/>
            <person name="Devos K.M."/>
        </authorList>
    </citation>
    <scope>NUCLEOTIDE SEQUENCE [LARGE SCALE GENOMIC DNA]</scope>
    <source>
        <strain evidence="5">Yugu1</strain>
    </source>
</reference>
<dbReference type="EMBL" id="CM003535">
    <property type="protein sequence ID" value="RCV37714.1"/>
    <property type="molecule type" value="Genomic_DNA"/>
</dbReference>
<accession>A0A368S5T6</accession>
<evidence type="ECO:0000256" key="1">
    <source>
        <dbReference type="ARBA" id="ARBA00005771"/>
    </source>
</evidence>
<gene>
    <name evidence="5" type="ORF">SETIT_8G085000v2</name>
</gene>
<dbReference type="InterPro" id="IPR027417">
    <property type="entry name" value="P-loop_NTPase"/>
</dbReference>
<dbReference type="SUPFAM" id="SSF52540">
    <property type="entry name" value="P-loop containing nucleoside triphosphate hydrolases"/>
    <property type="match status" value="1"/>
</dbReference>
<dbReference type="OrthoDB" id="205623at2759"/>
<dbReference type="AlphaFoldDB" id="A0A368S5T6"/>
<comment type="similarity">
    <text evidence="1 3">Belongs to the sulfotransferase 1 family.</text>
</comment>
<evidence type="ECO:0000256" key="2">
    <source>
        <dbReference type="ARBA" id="ARBA00022679"/>
    </source>
</evidence>